<feature type="transmembrane region" description="Helical" evidence="10">
    <location>
        <begin position="117"/>
        <end position="136"/>
    </location>
</feature>
<dbReference type="InterPro" id="IPR003594">
    <property type="entry name" value="HATPase_dom"/>
</dbReference>
<dbReference type="EMBL" id="BAABAS010000004">
    <property type="protein sequence ID" value="GAA4226642.1"/>
    <property type="molecule type" value="Genomic_DNA"/>
</dbReference>
<reference evidence="14" key="1">
    <citation type="journal article" date="2019" name="Int. J. Syst. Evol. Microbiol.">
        <title>The Global Catalogue of Microorganisms (GCM) 10K type strain sequencing project: providing services to taxonomists for standard genome sequencing and annotation.</title>
        <authorList>
            <consortium name="The Broad Institute Genomics Platform"/>
            <consortium name="The Broad Institute Genome Sequencing Center for Infectious Disease"/>
            <person name="Wu L."/>
            <person name="Ma J."/>
        </authorList>
    </citation>
    <scope>NUCLEOTIDE SEQUENCE [LARGE SCALE GENOMIC DNA]</scope>
    <source>
        <strain evidence="14">JCM 17440</strain>
    </source>
</reference>
<evidence type="ECO:0000256" key="9">
    <source>
        <dbReference type="SAM" id="MobiDB-lite"/>
    </source>
</evidence>
<evidence type="ECO:0000256" key="1">
    <source>
        <dbReference type="ARBA" id="ARBA00000085"/>
    </source>
</evidence>
<evidence type="ECO:0000256" key="5">
    <source>
        <dbReference type="ARBA" id="ARBA00022741"/>
    </source>
</evidence>
<dbReference type="Pfam" id="PF07730">
    <property type="entry name" value="HisKA_3"/>
    <property type="match status" value="1"/>
</dbReference>
<evidence type="ECO:0000313" key="13">
    <source>
        <dbReference type="EMBL" id="GAA4226642.1"/>
    </source>
</evidence>
<feature type="domain" description="Signal transduction histidine kinase subgroup 3 dimerisation and phosphoacceptor" evidence="12">
    <location>
        <begin position="195"/>
        <end position="259"/>
    </location>
</feature>
<comment type="caution">
    <text evidence="13">The sequence shown here is derived from an EMBL/GenBank/DDBJ whole genome shotgun (WGS) entry which is preliminary data.</text>
</comment>
<dbReference type="PANTHER" id="PTHR24421:SF10">
    <property type="entry name" value="NITRATE_NITRITE SENSOR PROTEIN NARQ"/>
    <property type="match status" value="1"/>
</dbReference>
<keyword evidence="5" id="KW-0547">Nucleotide-binding</keyword>
<accession>A0ABP8BUH1</accession>
<evidence type="ECO:0000256" key="7">
    <source>
        <dbReference type="ARBA" id="ARBA00022840"/>
    </source>
</evidence>
<feature type="transmembrane region" description="Helical" evidence="10">
    <location>
        <begin position="58"/>
        <end position="75"/>
    </location>
</feature>
<name>A0ABP8BUH1_9ACTN</name>
<dbReference type="InterPro" id="IPR050482">
    <property type="entry name" value="Sensor_HK_TwoCompSys"/>
</dbReference>
<dbReference type="EC" id="2.7.13.3" evidence="2"/>
<evidence type="ECO:0000256" key="2">
    <source>
        <dbReference type="ARBA" id="ARBA00012438"/>
    </source>
</evidence>
<feature type="compositionally biased region" description="Low complexity" evidence="9">
    <location>
        <begin position="317"/>
        <end position="339"/>
    </location>
</feature>
<feature type="region of interest" description="Disordered" evidence="9">
    <location>
        <begin position="259"/>
        <end position="339"/>
    </location>
</feature>
<dbReference type="SUPFAM" id="SSF55874">
    <property type="entry name" value="ATPase domain of HSP90 chaperone/DNA topoisomerase II/histidine kinase"/>
    <property type="match status" value="1"/>
</dbReference>
<feature type="domain" description="Histidine kinase/HSP90-like ATPase" evidence="11">
    <location>
        <begin position="351"/>
        <end position="445"/>
    </location>
</feature>
<evidence type="ECO:0000313" key="14">
    <source>
        <dbReference type="Proteomes" id="UP001501710"/>
    </source>
</evidence>
<comment type="catalytic activity">
    <reaction evidence="1">
        <text>ATP + protein L-histidine = ADP + protein N-phospho-L-histidine.</text>
        <dbReference type="EC" id="2.7.13.3"/>
    </reaction>
</comment>
<organism evidence="13 14">
    <name type="scientific">Actinomadura meridiana</name>
    <dbReference type="NCBI Taxonomy" id="559626"/>
    <lineage>
        <taxon>Bacteria</taxon>
        <taxon>Bacillati</taxon>
        <taxon>Actinomycetota</taxon>
        <taxon>Actinomycetes</taxon>
        <taxon>Streptosporangiales</taxon>
        <taxon>Thermomonosporaceae</taxon>
        <taxon>Actinomadura</taxon>
    </lineage>
</organism>
<dbReference type="GO" id="GO:0016301">
    <property type="term" value="F:kinase activity"/>
    <property type="evidence" value="ECO:0007669"/>
    <property type="project" value="UniProtKB-KW"/>
</dbReference>
<keyword evidence="10" id="KW-0812">Transmembrane</keyword>
<dbReference type="Proteomes" id="UP001501710">
    <property type="component" value="Unassembled WGS sequence"/>
</dbReference>
<evidence type="ECO:0000256" key="6">
    <source>
        <dbReference type="ARBA" id="ARBA00022777"/>
    </source>
</evidence>
<gene>
    <name evidence="13" type="ORF">GCM10022254_12270</name>
</gene>
<dbReference type="Gene3D" id="1.20.5.1930">
    <property type="match status" value="1"/>
</dbReference>
<keyword evidence="7" id="KW-0067">ATP-binding</keyword>
<keyword evidence="10" id="KW-1133">Transmembrane helix</keyword>
<feature type="transmembrane region" description="Helical" evidence="10">
    <location>
        <begin position="81"/>
        <end position="105"/>
    </location>
</feature>
<dbReference type="InterPro" id="IPR011712">
    <property type="entry name" value="Sig_transdc_His_kin_sub3_dim/P"/>
</dbReference>
<dbReference type="Gene3D" id="3.30.565.10">
    <property type="entry name" value="Histidine kinase-like ATPase, C-terminal domain"/>
    <property type="match status" value="1"/>
</dbReference>
<evidence type="ECO:0000256" key="4">
    <source>
        <dbReference type="ARBA" id="ARBA00022679"/>
    </source>
</evidence>
<keyword evidence="14" id="KW-1185">Reference proteome</keyword>
<feature type="compositionally biased region" description="Basic and acidic residues" evidence="9">
    <location>
        <begin position="287"/>
        <end position="300"/>
    </location>
</feature>
<keyword evidence="8" id="KW-0902">Two-component regulatory system</keyword>
<dbReference type="InterPro" id="IPR036890">
    <property type="entry name" value="HATPase_C_sf"/>
</dbReference>
<keyword evidence="3" id="KW-0597">Phosphoprotein</keyword>
<keyword evidence="6 13" id="KW-0418">Kinase</keyword>
<feature type="transmembrane region" description="Helical" evidence="10">
    <location>
        <begin position="142"/>
        <end position="163"/>
    </location>
</feature>
<keyword evidence="4" id="KW-0808">Transferase</keyword>
<evidence type="ECO:0000256" key="3">
    <source>
        <dbReference type="ARBA" id="ARBA00022553"/>
    </source>
</evidence>
<feature type="transmembrane region" description="Helical" evidence="10">
    <location>
        <begin position="489"/>
        <end position="513"/>
    </location>
</feature>
<sequence length="615" mass="65229">MNVPATTSPRTGMPGALRRAVRRPSRSALIKDLVLYVVLAFPVASGTISPADPGHLSWWLPLGGLVVLGAAIAVSRTWPTAALLTAIVLISVHGNFTFAMPVLAYLTGRRTNRAQPLLWGFAAVSLGGAGLAIVRGMDVTTWFPSTVWLVLLGVLPWLVGRYWRQYQELLRAGWERAEHLEHEQRITAERERLRERARIAQDMHDSLGHELALIAVRAGALQVAAGLDDPHRAAAAQLRAGAAEATEQLREIIGVLHEDTGPAPDGPTLHALDLDGTSPDGVSPVRPARESIPELVERARASGVPVRLTDDSAPCDGSGEPGPSSASGLSNASGLPSASGLPDGLAPMVALAAHRIVQEAVTNAAKHAPGAAITVHLAHREPAPDQPGMITVTVTNEPPSREPAPATSGGHGLTGLTERVRLLGGTLRAGPTSDGGFTVTADLPTATPAPTARTALRTALGLTTPAPGHWPSESARRLDHKRRQVRRGLITAIAVPTGLMAVLGAIMAGYYIFATLNSVLPPGDYAALRVGAPQTTVEDALPRMEAMGADVVRTSVTEPPHADCRYYRPDASLIGVNRYYRLCFTDGRLTHKDSYDTNRLSSDHPNDTDQRRNAQ</sequence>
<keyword evidence="10" id="KW-0472">Membrane</keyword>
<evidence type="ECO:0000256" key="10">
    <source>
        <dbReference type="SAM" id="Phobius"/>
    </source>
</evidence>
<evidence type="ECO:0000259" key="11">
    <source>
        <dbReference type="Pfam" id="PF02518"/>
    </source>
</evidence>
<evidence type="ECO:0000256" key="8">
    <source>
        <dbReference type="ARBA" id="ARBA00023012"/>
    </source>
</evidence>
<dbReference type="PANTHER" id="PTHR24421">
    <property type="entry name" value="NITRATE/NITRITE SENSOR PROTEIN NARX-RELATED"/>
    <property type="match status" value="1"/>
</dbReference>
<feature type="region of interest" description="Disordered" evidence="9">
    <location>
        <begin position="594"/>
        <end position="615"/>
    </location>
</feature>
<evidence type="ECO:0000259" key="12">
    <source>
        <dbReference type="Pfam" id="PF07730"/>
    </source>
</evidence>
<dbReference type="CDD" id="cd16917">
    <property type="entry name" value="HATPase_UhpB-NarQ-NarX-like"/>
    <property type="match status" value="1"/>
</dbReference>
<dbReference type="Pfam" id="PF02518">
    <property type="entry name" value="HATPase_c"/>
    <property type="match status" value="1"/>
</dbReference>
<proteinExistence type="predicted"/>
<dbReference type="RefSeq" id="WP_344891100.1">
    <property type="nucleotide sequence ID" value="NZ_BAABAS010000004.1"/>
</dbReference>
<protein>
    <recommendedName>
        <fullName evidence="2">histidine kinase</fullName>
        <ecNumber evidence="2">2.7.13.3</ecNumber>
    </recommendedName>
</protein>